<dbReference type="SUPFAM" id="SSF53335">
    <property type="entry name" value="S-adenosyl-L-methionine-dependent methyltransferases"/>
    <property type="match status" value="1"/>
</dbReference>
<dbReference type="EMBL" id="CP045096">
    <property type="protein sequence ID" value="QFR00029.1"/>
    <property type="molecule type" value="Genomic_DNA"/>
</dbReference>
<dbReference type="RefSeq" id="WP_152171406.1">
    <property type="nucleotide sequence ID" value="NZ_CP045096.1"/>
</dbReference>
<dbReference type="KEGG" id="sphv:F9278_32045"/>
<dbReference type="Gene3D" id="3.40.50.150">
    <property type="entry name" value="Vaccinia Virus protein VP39"/>
    <property type="match status" value="1"/>
</dbReference>
<gene>
    <name evidence="2" type="ORF">F9278_32045</name>
</gene>
<dbReference type="InterPro" id="IPR029063">
    <property type="entry name" value="SAM-dependent_MTases_sf"/>
</dbReference>
<dbReference type="GO" id="GO:0008757">
    <property type="term" value="F:S-adenosylmethionine-dependent methyltransferase activity"/>
    <property type="evidence" value="ECO:0007669"/>
    <property type="project" value="InterPro"/>
</dbReference>
<dbReference type="AlphaFoldDB" id="A0A5P8KB43"/>
<evidence type="ECO:0000313" key="3">
    <source>
        <dbReference type="Proteomes" id="UP000327294"/>
    </source>
</evidence>
<reference evidence="2 3" key="1">
    <citation type="submission" date="2019-10" db="EMBL/GenBank/DDBJ databases">
        <title>Streptomyces sp. strain GY16 isolated from leaves of Broussonetia papyrifera.</title>
        <authorList>
            <person name="Mo P."/>
        </authorList>
    </citation>
    <scope>NUCLEOTIDE SEQUENCE [LARGE SCALE GENOMIC DNA]</scope>
    <source>
        <strain evidence="2 3">GY16</strain>
    </source>
</reference>
<keyword evidence="2" id="KW-0489">Methyltransferase</keyword>
<dbReference type="GO" id="GO:0032259">
    <property type="term" value="P:methylation"/>
    <property type="evidence" value="ECO:0007669"/>
    <property type="project" value="UniProtKB-KW"/>
</dbReference>
<proteinExistence type="predicted"/>
<feature type="domain" description="Methyltransferase type 11" evidence="1">
    <location>
        <begin position="53"/>
        <end position="144"/>
    </location>
</feature>
<evidence type="ECO:0000259" key="1">
    <source>
        <dbReference type="Pfam" id="PF08241"/>
    </source>
</evidence>
<sequence>MTSPEVVPEIVRFYTETIDESDRLSTTADGHLELIRTQELLRRHLPPPPARILDVGGGPGAHARWLVADGYEVHVIDPIPRHLPQAERVGATAELGDARHLTAPDASYDVVLLLGPLYHLPDRTDRDRALAEAHRVLNPGGLLAAAGINRYASLFEHTAFAHLHKEPLRDSITNILATQIHDGKRAFTKAYFHSGAQLLEEAVTAGFATTQVYGVEGPAWSLLAATERHTGESLADSPLFESVLTAARLAEPHPELLAASSHLLVVGHRAVYPATCHTDVNGSSSWRAGHH</sequence>
<dbReference type="PANTHER" id="PTHR43591">
    <property type="entry name" value="METHYLTRANSFERASE"/>
    <property type="match status" value="1"/>
</dbReference>
<dbReference type="Pfam" id="PF08241">
    <property type="entry name" value="Methyltransf_11"/>
    <property type="match status" value="1"/>
</dbReference>
<dbReference type="Proteomes" id="UP000327294">
    <property type="component" value="Chromosome"/>
</dbReference>
<dbReference type="CDD" id="cd02440">
    <property type="entry name" value="AdoMet_MTases"/>
    <property type="match status" value="1"/>
</dbReference>
<dbReference type="InterPro" id="IPR013216">
    <property type="entry name" value="Methyltransf_11"/>
</dbReference>
<accession>A0A5P8KB43</accession>
<protein>
    <submittedName>
        <fullName evidence="2">Class I SAM-dependent methyltransferase</fullName>
    </submittedName>
</protein>
<name>A0A5P8KB43_9ACTN</name>
<keyword evidence="3" id="KW-1185">Reference proteome</keyword>
<keyword evidence="2" id="KW-0808">Transferase</keyword>
<evidence type="ECO:0000313" key="2">
    <source>
        <dbReference type="EMBL" id="QFR00029.1"/>
    </source>
</evidence>
<organism evidence="2 3">
    <name type="scientific">Streptomyces phaeolivaceus</name>
    <dbReference type="NCBI Taxonomy" id="2653200"/>
    <lineage>
        <taxon>Bacteria</taxon>
        <taxon>Bacillati</taxon>
        <taxon>Actinomycetota</taxon>
        <taxon>Actinomycetes</taxon>
        <taxon>Kitasatosporales</taxon>
        <taxon>Streptomycetaceae</taxon>
        <taxon>Streptomyces</taxon>
    </lineage>
</organism>